<feature type="compositionally biased region" description="Basic and acidic residues" evidence="1">
    <location>
        <begin position="181"/>
        <end position="191"/>
    </location>
</feature>
<sequence length="385" mass="42557">MSLEFQPYNPETRKFQRAKKQKPPQSTKHPAYLRGLNKFSLTCFATAANEMAECGDNTISNLGPPYSRCGNNITGVHEDQVDSQSCEVTTPVCNNRESPQPLDVGSNLSSTQESTPSIILTATPLEQPETSGESPRSNSVPPVPPEVNILSDSETANEKIIDQSYDTSKISTRRPSTPQEPRVEPIDKLPTDDVSIPTAQSSDRACPDVILLSVQPRRKGKGPKVRYGFNDSRRIIAKPGCTRSPKKGRNSTARQSAEPPGEKEDAESCIWVSNSVTNPSSKRNQETLKAFSMPVDWEIEKIIGSELIDNSTHYLVCWKPTVVPKCQIDFIRTQGDIDGEPIEDAVIDGMLHYLVRWKPSLVPEHEIDAAELVRDFEAMVPCAII</sequence>
<organism evidence="2 3">
    <name type="scientific">Stachybotrys chartarum (strain CBS 109288 / IBT 7711)</name>
    <name type="common">Toxic black mold</name>
    <name type="synonym">Stilbospora chartarum</name>
    <dbReference type="NCBI Taxonomy" id="1280523"/>
    <lineage>
        <taxon>Eukaryota</taxon>
        <taxon>Fungi</taxon>
        <taxon>Dikarya</taxon>
        <taxon>Ascomycota</taxon>
        <taxon>Pezizomycotina</taxon>
        <taxon>Sordariomycetes</taxon>
        <taxon>Hypocreomycetidae</taxon>
        <taxon>Hypocreales</taxon>
        <taxon>Stachybotryaceae</taxon>
        <taxon>Stachybotrys</taxon>
    </lineage>
</organism>
<reference evidence="2 3" key="1">
    <citation type="journal article" date="2014" name="BMC Genomics">
        <title>Comparative genome sequencing reveals chemotype-specific gene clusters in the toxigenic black mold Stachybotrys.</title>
        <authorList>
            <person name="Semeiks J."/>
            <person name="Borek D."/>
            <person name="Otwinowski Z."/>
            <person name="Grishin N.V."/>
        </authorList>
    </citation>
    <scope>NUCLEOTIDE SEQUENCE [LARGE SCALE GENOMIC DNA]</scope>
    <source>
        <strain evidence="3">CBS 109288 / IBT 7711</strain>
    </source>
</reference>
<dbReference type="HOGENOM" id="CLU_860993_0_0_1"/>
<feature type="region of interest" description="Disordered" evidence="1">
    <location>
        <begin position="1"/>
        <end position="31"/>
    </location>
</feature>
<feature type="compositionally biased region" description="Polar residues" evidence="1">
    <location>
        <begin position="106"/>
        <end position="120"/>
    </location>
</feature>
<accession>A0A084B1X8</accession>
<feature type="region of interest" description="Disordered" evidence="1">
    <location>
        <begin position="90"/>
        <end position="202"/>
    </location>
</feature>
<dbReference type="AlphaFoldDB" id="A0A084B1X8"/>
<keyword evidence="3" id="KW-1185">Reference proteome</keyword>
<evidence type="ECO:0008006" key="4">
    <source>
        <dbReference type="Google" id="ProtNLM"/>
    </source>
</evidence>
<dbReference type="CDD" id="cd00024">
    <property type="entry name" value="CD_CSD"/>
    <property type="match status" value="1"/>
</dbReference>
<feature type="region of interest" description="Disordered" evidence="1">
    <location>
        <begin position="236"/>
        <end position="267"/>
    </location>
</feature>
<evidence type="ECO:0000313" key="2">
    <source>
        <dbReference type="EMBL" id="KEY71557.1"/>
    </source>
</evidence>
<protein>
    <recommendedName>
        <fullName evidence="4">Chromo domain-containing protein</fullName>
    </recommendedName>
</protein>
<evidence type="ECO:0000256" key="1">
    <source>
        <dbReference type="SAM" id="MobiDB-lite"/>
    </source>
</evidence>
<gene>
    <name evidence="2" type="ORF">S7711_11443</name>
</gene>
<dbReference type="Proteomes" id="UP000028045">
    <property type="component" value="Unassembled WGS sequence"/>
</dbReference>
<feature type="compositionally biased region" description="Polar residues" evidence="1">
    <location>
        <begin position="164"/>
        <end position="179"/>
    </location>
</feature>
<proteinExistence type="predicted"/>
<dbReference type="EMBL" id="KL648261">
    <property type="protein sequence ID" value="KEY71557.1"/>
    <property type="molecule type" value="Genomic_DNA"/>
</dbReference>
<evidence type="ECO:0000313" key="3">
    <source>
        <dbReference type="Proteomes" id="UP000028045"/>
    </source>
</evidence>
<name>A0A084B1X8_STACB</name>